<gene>
    <name evidence="11" type="ORF">A6M21_09205</name>
</gene>
<reference evidence="11 12" key="1">
    <citation type="submission" date="2016-04" db="EMBL/GenBank/DDBJ databases">
        <authorList>
            <person name="Evans L.H."/>
            <person name="Alamgir A."/>
            <person name="Owens N."/>
            <person name="Weber N.D."/>
            <person name="Virtaneva K."/>
            <person name="Barbian K."/>
            <person name="Babar A."/>
            <person name="Rosenke K."/>
        </authorList>
    </citation>
    <scope>NUCLEOTIDE SEQUENCE [LARGE SCALE GENOMIC DNA]</scope>
    <source>
        <strain evidence="11 12">LMa1</strain>
    </source>
</reference>
<keyword evidence="3" id="KW-0808">Transferase</keyword>
<dbReference type="Gene3D" id="1.10.8.60">
    <property type="match status" value="1"/>
</dbReference>
<dbReference type="EC" id="2.7.7.7" evidence="1"/>
<dbReference type="Gene3D" id="3.40.50.300">
    <property type="entry name" value="P-loop containing nucleotide triphosphate hydrolases"/>
    <property type="match status" value="1"/>
</dbReference>
<dbReference type="Gene3D" id="1.20.272.10">
    <property type="match status" value="1"/>
</dbReference>
<proteinExistence type="inferred from homology"/>
<evidence type="ECO:0000313" key="11">
    <source>
        <dbReference type="EMBL" id="OAT82318.1"/>
    </source>
</evidence>
<dbReference type="STRING" id="1838280.A6M21_09205"/>
<evidence type="ECO:0000313" key="12">
    <source>
        <dbReference type="Proteomes" id="UP000078532"/>
    </source>
</evidence>
<dbReference type="OrthoDB" id="9775929at2"/>
<dbReference type="InterPro" id="IPR010372">
    <property type="entry name" value="DNA_pol3_delta_N"/>
</dbReference>
<comment type="catalytic activity">
    <reaction evidence="8">
        <text>DNA(n) + a 2'-deoxyribonucleoside 5'-triphosphate = DNA(n+1) + diphosphate</text>
        <dbReference type="Rhea" id="RHEA:22508"/>
        <dbReference type="Rhea" id="RHEA-COMP:17339"/>
        <dbReference type="Rhea" id="RHEA-COMP:17340"/>
        <dbReference type="ChEBI" id="CHEBI:33019"/>
        <dbReference type="ChEBI" id="CHEBI:61560"/>
        <dbReference type="ChEBI" id="CHEBI:173112"/>
        <dbReference type="EC" id="2.7.7.7"/>
    </reaction>
</comment>
<comment type="caution">
    <text evidence="11">The sequence shown here is derived from an EMBL/GenBank/DDBJ whole genome shotgun (WGS) entry which is preliminary data.</text>
</comment>
<dbReference type="NCBIfam" id="TIGR01128">
    <property type="entry name" value="holA"/>
    <property type="match status" value="1"/>
</dbReference>
<feature type="domain" description="DNA polymerase III delta N-terminal" evidence="9">
    <location>
        <begin position="20"/>
        <end position="154"/>
    </location>
</feature>
<evidence type="ECO:0000256" key="2">
    <source>
        <dbReference type="ARBA" id="ARBA00017703"/>
    </source>
</evidence>
<dbReference type="GO" id="GO:0009360">
    <property type="term" value="C:DNA polymerase III complex"/>
    <property type="evidence" value="ECO:0007669"/>
    <property type="project" value="InterPro"/>
</dbReference>
<evidence type="ECO:0000259" key="10">
    <source>
        <dbReference type="Pfam" id="PF21694"/>
    </source>
</evidence>
<dbReference type="InterPro" id="IPR027417">
    <property type="entry name" value="P-loop_NTPase"/>
</dbReference>
<dbReference type="RefSeq" id="WP_066667834.1">
    <property type="nucleotide sequence ID" value="NZ_LYVF01000137.1"/>
</dbReference>
<name>A0A1B7LFC1_9FIRM</name>
<keyword evidence="12" id="KW-1185">Reference proteome</keyword>
<dbReference type="InterPro" id="IPR048466">
    <property type="entry name" value="DNA_pol3_delta-like_C"/>
</dbReference>
<dbReference type="AlphaFoldDB" id="A0A1B7LFC1"/>
<dbReference type="SUPFAM" id="SSF52540">
    <property type="entry name" value="P-loop containing nucleoside triphosphate hydrolases"/>
    <property type="match status" value="1"/>
</dbReference>
<dbReference type="CDD" id="cd18138">
    <property type="entry name" value="HLD_clamp_pol_III_delta"/>
    <property type="match status" value="1"/>
</dbReference>
<evidence type="ECO:0000259" key="9">
    <source>
        <dbReference type="Pfam" id="PF06144"/>
    </source>
</evidence>
<dbReference type="PANTHER" id="PTHR34388:SF1">
    <property type="entry name" value="DNA POLYMERASE III SUBUNIT DELTA"/>
    <property type="match status" value="1"/>
</dbReference>
<dbReference type="InterPro" id="IPR008921">
    <property type="entry name" value="DNA_pol3_clamp-load_cplx_C"/>
</dbReference>
<dbReference type="Pfam" id="PF06144">
    <property type="entry name" value="DNA_pol3_delta"/>
    <property type="match status" value="1"/>
</dbReference>
<comment type="similarity">
    <text evidence="7">Belongs to the DNA polymerase HolA subunit family.</text>
</comment>
<evidence type="ECO:0000256" key="1">
    <source>
        <dbReference type="ARBA" id="ARBA00012417"/>
    </source>
</evidence>
<dbReference type="Proteomes" id="UP000078532">
    <property type="component" value="Unassembled WGS sequence"/>
</dbReference>
<keyword evidence="6" id="KW-0239">DNA-directed DNA polymerase</keyword>
<dbReference type="GO" id="GO:0003887">
    <property type="term" value="F:DNA-directed DNA polymerase activity"/>
    <property type="evidence" value="ECO:0007669"/>
    <property type="project" value="UniProtKB-KW"/>
</dbReference>
<sequence length="348" mass="38275">MKYYLDLLKNLERGEIAPVYLFYGEEGYLRAQGEMRFRQALQPAELADFNLDLLDGEVASGLEIVSRAETPPFMAARRLVVVRHARFFTGQGKSKSAADGEDEPVNLSPGEQALLDYLKDPLPTTCLILNTGYPVDKRRRLFKAVKNAGQVVEFTPLTPRDITRWLSKQARQAGLAIEPEAAALLIERVGRSLFLLASEMEKLTAFAAGGKTISVEDVRRITVPRAEENIFAVVDAIGERRPARALDGIRELLAAGQPGPVIVAMIARQFRLLLQAIELREAGCPAAELARRLEVHPFVARKLSAQAGNFTCAQAAGALRELLALDAAVKSGRQEFYPAMEMFVLLSA</sequence>
<keyword evidence="5" id="KW-0235">DNA replication</keyword>
<evidence type="ECO:0000256" key="3">
    <source>
        <dbReference type="ARBA" id="ARBA00022679"/>
    </source>
</evidence>
<evidence type="ECO:0000256" key="6">
    <source>
        <dbReference type="ARBA" id="ARBA00022932"/>
    </source>
</evidence>
<dbReference type="EMBL" id="LYVF01000137">
    <property type="protein sequence ID" value="OAT82318.1"/>
    <property type="molecule type" value="Genomic_DNA"/>
</dbReference>
<dbReference type="PANTHER" id="PTHR34388">
    <property type="entry name" value="DNA POLYMERASE III SUBUNIT DELTA"/>
    <property type="match status" value="1"/>
</dbReference>
<evidence type="ECO:0000256" key="8">
    <source>
        <dbReference type="ARBA" id="ARBA00049244"/>
    </source>
</evidence>
<dbReference type="InterPro" id="IPR005790">
    <property type="entry name" value="DNA_polIII_delta"/>
</dbReference>
<accession>A0A1B7LFC1</accession>
<dbReference type="Pfam" id="PF21694">
    <property type="entry name" value="DNA_pol3_delta_C"/>
    <property type="match status" value="1"/>
</dbReference>
<keyword evidence="4" id="KW-0548">Nucleotidyltransferase</keyword>
<organism evidence="11 12">
    <name type="scientific">Desulfotomaculum copahuensis</name>
    <dbReference type="NCBI Taxonomy" id="1838280"/>
    <lineage>
        <taxon>Bacteria</taxon>
        <taxon>Bacillati</taxon>
        <taxon>Bacillota</taxon>
        <taxon>Clostridia</taxon>
        <taxon>Eubacteriales</taxon>
        <taxon>Desulfotomaculaceae</taxon>
        <taxon>Desulfotomaculum</taxon>
    </lineage>
</organism>
<protein>
    <recommendedName>
        <fullName evidence="2">DNA polymerase III subunit delta</fullName>
        <ecNumber evidence="1">2.7.7.7</ecNumber>
    </recommendedName>
</protein>
<dbReference type="SUPFAM" id="SSF48019">
    <property type="entry name" value="post-AAA+ oligomerization domain-like"/>
    <property type="match status" value="1"/>
</dbReference>
<dbReference type="GO" id="GO:0003677">
    <property type="term" value="F:DNA binding"/>
    <property type="evidence" value="ECO:0007669"/>
    <property type="project" value="InterPro"/>
</dbReference>
<evidence type="ECO:0000256" key="7">
    <source>
        <dbReference type="ARBA" id="ARBA00034754"/>
    </source>
</evidence>
<evidence type="ECO:0000256" key="5">
    <source>
        <dbReference type="ARBA" id="ARBA00022705"/>
    </source>
</evidence>
<dbReference type="GO" id="GO:0006261">
    <property type="term" value="P:DNA-templated DNA replication"/>
    <property type="evidence" value="ECO:0007669"/>
    <property type="project" value="TreeGrafter"/>
</dbReference>
<feature type="domain" description="DNA polymerase III delta subunit-like C-terminal" evidence="10">
    <location>
        <begin position="227"/>
        <end position="345"/>
    </location>
</feature>
<evidence type="ECO:0000256" key="4">
    <source>
        <dbReference type="ARBA" id="ARBA00022695"/>
    </source>
</evidence>